<feature type="domain" description="PIN" evidence="1">
    <location>
        <begin position="5"/>
        <end position="65"/>
    </location>
</feature>
<evidence type="ECO:0000313" key="3">
    <source>
        <dbReference type="Proteomes" id="UP001442494"/>
    </source>
</evidence>
<organism evidence="2 3">
    <name type="scientific">Funiculus sociatus GB2-A5</name>
    <dbReference type="NCBI Taxonomy" id="2933946"/>
    <lineage>
        <taxon>Bacteria</taxon>
        <taxon>Bacillati</taxon>
        <taxon>Cyanobacteriota</taxon>
        <taxon>Cyanophyceae</taxon>
        <taxon>Coleofasciculales</taxon>
        <taxon>Coleofasciculaceae</taxon>
        <taxon>Funiculus</taxon>
    </lineage>
</organism>
<protein>
    <submittedName>
        <fullName evidence="2">PIN domain-containing protein</fullName>
    </submittedName>
</protein>
<name>A0ABV0JQ53_9CYAN</name>
<accession>A0ABV0JQ53</accession>
<comment type="caution">
    <text evidence="2">The sequence shown here is derived from an EMBL/GenBank/DDBJ whole genome shotgun (WGS) entry which is preliminary data.</text>
</comment>
<dbReference type="Proteomes" id="UP001442494">
    <property type="component" value="Unassembled WGS sequence"/>
</dbReference>
<dbReference type="Pfam" id="PF13470">
    <property type="entry name" value="PIN_3"/>
    <property type="match status" value="1"/>
</dbReference>
<evidence type="ECO:0000259" key="1">
    <source>
        <dbReference type="Pfam" id="PF13470"/>
    </source>
</evidence>
<dbReference type="EMBL" id="JAMPKK010000023">
    <property type="protein sequence ID" value="MEP0865209.1"/>
    <property type="molecule type" value="Genomic_DNA"/>
</dbReference>
<reference evidence="2 3" key="1">
    <citation type="submission" date="2022-04" db="EMBL/GenBank/DDBJ databases">
        <title>Positive selection, recombination, and allopatry shape intraspecific diversity of widespread and dominant cyanobacteria.</title>
        <authorList>
            <person name="Wei J."/>
            <person name="Shu W."/>
            <person name="Hu C."/>
        </authorList>
    </citation>
    <scope>NUCLEOTIDE SEQUENCE [LARGE SCALE GENOMIC DNA]</scope>
    <source>
        <strain evidence="2 3">GB2-A5</strain>
    </source>
</reference>
<keyword evidence="3" id="KW-1185">Reference proteome</keyword>
<proteinExistence type="predicted"/>
<evidence type="ECO:0000313" key="2">
    <source>
        <dbReference type="EMBL" id="MEP0865209.1"/>
    </source>
</evidence>
<gene>
    <name evidence="2" type="ORF">NDI37_12105</name>
</gene>
<sequence>MVRRQTRSIERARVAVSTTLTAMEICTVNSDVLAAAFASNLKDFEDAVQLACAIANNLDAIITRETLSIAGAILPILSVGELLERLT</sequence>
<dbReference type="InterPro" id="IPR002716">
    <property type="entry name" value="PIN_dom"/>
</dbReference>